<dbReference type="STRING" id="1324352.OK18_13150"/>
<dbReference type="Proteomes" id="UP000035213">
    <property type="component" value="Chromosome"/>
</dbReference>
<proteinExistence type="predicted"/>
<accession>A0A0G3M8Q0</accession>
<dbReference type="OrthoDB" id="6402248at2"/>
<dbReference type="AlphaFoldDB" id="A0A0G3M8Q0"/>
<dbReference type="PATRIC" id="fig|1324352.5.peg.2731"/>
<gene>
    <name evidence="1" type="ORF">OK18_13150</name>
</gene>
<dbReference type="EMBL" id="CP009928">
    <property type="protein sequence ID" value="AKK73422.1"/>
    <property type="molecule type" value="Genomic_DNA"/>
</dbReference>
<dbReference type="InterPro" id="IPR025365">
    <property type="entry name" value="DUF4269"/>
</dbReference>
<organism evidence="1 2">
    <name type="scientific">Chryseobacterium gallinarum</name>
    <dbReference type="NCBI Taxonomy" id="1324352"/>
    <lineage>
        <taxon>Bacteria</taxon>
        <taxon>Pseudomonadati</taxon>
        <taxon>Bacteroidota</taxon>
        <taxon>Flavobacteriia</taxon>
        <taxon>Flavobacteriales</taxon>
        <taxon>Weeksellaceae</taxon>
        <taxon>Chryseobacterium group</taxon>
        <taxon>Chryseobacterium</taxon>
    </lineage>
</organism>
<name>A0A0G3M8Q0_CHRGL</name>
<dbReference type="RefSeq" id="WP_053328273.1">
    <property type="nucleotide sequence ID" value="NZ_CP009928.1"/>
</dbReference>
<sequence>MIDFTKIDYLKEGNKRQKRAFEVLTRYKVFEKLSSYSPVLAGTVPIEIDIEGSDLDIICEVDLRFEEDFLDDIMFSKLIPVETEIKVENIVVNGIPSIVLNFMLEEFPIEIFGQNKPVTQQNAYRHMITEYRILQEKGEEFKQKIIELKKQGIKTEPAFGMLLNLENPYEDLLKRYNND</sequence>
<evidence type="ECO:0000313" key="2">
    <source>
        <dbReference type="Proteomes" id="UP000035213"/>
    </source>
</evidence>
<dbReference type="KEGG" id="cgn:OK18_13150"/>
<dbReference type="Pfam" id="PF14091">
    <property type="entry name" value="DUF4269"/>
    <property type="match status" value="1"/>
</dbReference>
<evidence type="ECO:0008006" key="3">
    <source>
        <dbReference type="Google" id="ProtNLM"/>
    </source>
</evidence>
<reference evidence="1 2" key="1">
    <citation type="submission" date="2014-11" db="EMBL/GenBank/DDBJ databases">
        <authorList>
            <person name="Park G.-S."/>
            <person name="Hong S.-J."/>
            <person name="Jung B.K."/>
            <person name="Khan A.R."/>
            <person name="Kwak Y."/>
            <person name="Shin J.-H."/>
        </authorList>
    </citation>
    <scope>NUCLEOTIDE SEQUENCE [LARGE SCALE GENOMIC DNA]</scope>
    <source>
        <strain evidence="1 2">DSM 27622</strain>
    </source>
</reference>
<evidence type="ECO:0000313" key="1">
    <source>
        <dbReference type="EMBL" id="AKK73422.1"/>
    </source>
</evidence>
<protein>
    <recommendedName>
        <fullName evidence="3">DUF4269 domain-containing protein</fullName>
    </recommendedName>
</protein>